<dbReference type="AlphaFoldDB" id="A0AA86N2V9"/>
<evidence type="ECO:0000313" key="2">
    <source>
        <dbReference type="EMBL" id="CAI4033501.1"/>
    </source>
</evidence>
<proteinExistence type="predicted"/>
<dbReference type="EMBL" id="OX365700">
    <property type="protein sequence ID" value="CAI4033501.1"/>
    <property type="molecule type" value="Genomic_DNA"/>
</dbReference>
<keyword evidence="3" id="KW-1185">Reference proteome</keyword>
<dbReference type="Gene3D" id="2.60.40.10">
    <property type="entry name" value="Immunoglobulins"/>
    <property type="match status" value="1"/>
</dbReference>
<feature type="domain" description="Cadherin-like beta-sandwich-like" evidence="1">
    <location>
        <begin position="460"/>
        <end position="540"/>
    </location>
</feature>
<evidence type="ECO:0000313" key="3">
    <source>
        <dbReference type="Proteomes" id="UP001179121"/>
    </source>
</evidence>
<protein>
    <recommendedName>
        <fullName evidence="1">Cadherin-like beta-sandwich-like domain-containing protein</fullName>
    </recommendedName>
</protein>
<evidence type="ECO:0000259" key="1">
    <source>
        <dbReference type="Pfam" id="PF12733"/>
    </source>
</evidence>
<dbReference type="InterPro" id="IPR025883">
    <property type="entry name" value="Cadherin-like_domain"/>
</dbReference>
<accession>A0AA86N2V9</accession>
<sequence>MPSAAPSRSPRQSGGLHWAVVCSRRKSTFVLLQGLLLAAAGGCIPSSDPPPGPPGSTPGDLASLVVSAGALSPAFDPAVTSYAVLVPNATTSTTVTATAAERLAKISINNQAATPGQPFGPIPLAVGQTTVTVVVDGPGFNKTYTIVVTRAAAAIADLASLQVSAGGLSPRFDPQVLAYSVLAANSTTSTTITVTTADTTATVAINNLPARSGETFGPIPLNLGPNAVTIVVTAPGGAVKTYSVAIVRGASGIADLASLSLSAGALSPGFTPDQTSYRIATGNSTTQTTITAVVADATASLTVNGTPATSGQPFGPIGLTIGVNILTVRVTAQDGTAKVYTIEITRPPSSNANLSALALSAGSFSPAFSEDQLDYSLSVPSTTASTTVTATVADETASVQVNGQPVGSGQASPPIALNVGTNQILIVVTAQNGTTKTYTVTVERTVSTDLAGLIVSAGPLSPGFSAGTTTYSLEVLNTTTSTTVTATVQDPTATLTINGAAANSGQAFGPIALNVGPNQVTIIVRALNGATKTYTVTITRAANVNLASLSLSAGSPTPPFSPSVTSYTLSVPNETTSTTVTATVEDATSTLTINGQSVPSGQAFGPVALAVGQNSVTILVRAVDGVTTKTYSVTITRAPSSNALLAGLQVTPGFMLPVFSPSVTTYTVNGAGLFTAAANVTATVQEPNASITINGAAVASGTTLQVPLTGPSTPITVLVRAQDQVTTVTYNVTVNR</sequence>
<feature type="domain" description="Cadherin-like beta-sandwich-like" evidence="1">
    <location>
        <begin position="158"/>
        <end position="248"/>
    </location>
</feature>
<gene>
    <name evidence="2" type="ORF">DNFV4_03938</name>
</gene>
<dbReference type="KEGG" id="nti:DNFV4_03938"/>
<reference evidence="2" key="1">
    <citation type="submission" date="2022-10" db="EMBL/GenBank/DDBJ databases">
        <authorList>
            <person name="Koch H."/>
        </authorList>
    </citation>
    <scope>NUCLEOTIDE SEQUENCE</scope>
    <source>
        <strain evidence="2">DNF</strain>
    </source>
</reference>
<feature type="domain" description="Cadherin-like beta-sandwich-like" evidence="1">
    <location>
        <begin position="355"/>
        <end position="444"/>
    </location>
</feature>
<feature type="domain" description="Cadherin-like beta-sandwich-like" evidence="1">
    <location>
        <begin position="546"/>
        <end position="637"/>
    </location>
</feature>
<name>A0AA86N2V9_9BACT</name>
<organism evidence="2 3">
    <name type="scientific">Nitrospira tepida</name>
    <dbReference type="NCBI Taxonomy" id="2973512"/>
    <lineage>
        <taxon>Bacteria</taxon>
        <taxon>Pseudomonadati</taxon>
        <taxon>Nitrospirota</taxon>
        <taxon>Nitrospiria</taxon>
        <taxon>Nitrospirales</taxon>
        <taxon>Nitrospiraceae</taxon>
        <taxon>Nitrospira</taxon>
    </lineage>
</organism>
<feature type="domain" description="Cadherin-like beta-sandwich-like" evidence="1">
    <location>
        <begin position="648"/>
        <end position="736"/>
    </location>
</feature>
<feature type="domain" description="Cadherin-like beta-sandwich-like" evidence="1">
    <location>
        <begin position="61"/>
        <end position="150"/>
    </location>
</feature>
<dbReference type="InterPro" id="IPR013783">
    <property type="entry name" value="Ig-like_fold"/>
</dbReference>
<dbReference type="Pfam" id="PF12733">
    <property type="entry name" value="Cadherin-like"/>
    <property type="match status" value="7"/>
</dbReference>
<feature type="domain" description="Cadherin-like beta-sandwich-like" evidence="1">
    <location>
        <begin position="256"/>
        <end position="347"/>
    </location>
</feature>
<dbReference type="Proteomes" id="UP001179121">
    <property type="component" value="Chromosome"/>
</dbReference>